<feature type="region of interest" description="Disordered" evidence="1">
    <location>
        <begin position="1"/>
        <end position="273"/>
    </location>
</feature>
<proteinExistence type="predicted"/>
<name>A0AAQ3S522_VIGMU</name>
<dbReference type="GO" id="GO:0070274">
    <property type="term" value="C:RES complex"/>
    <property type="evidence" value="ECO:0007669"/>
    <property type="project" value="TreeGrafter"/>
</dbReference>
<keyword evidence="3" id="KW-1185">Reference proteome</keyword>
<feature type="compositionally biased region" description="Low complexity" evidence="1">
    <location>
        <begin position="212"/>
        <end position="233"/>
    </location>
</feature>
<feature type="compositionally biased region" description="Basic and acidic residues" evidence="1">
    <location>
        <begin position="258"/>
        <end position="273"/>
    </location>
</feature>
<dbReference type="PANTHER" id="PTHR31809:SF0">
    <property type="entry name" value="BUD13 HOMOLOG"/>
    <property type="match status" value="1"/>
</dbReference>
<evidence type="ECO:0000256" key="1">
    <source>
        <dbReference type="SAM" id="MobiDB-lite"/>
    </source>
</evidence>
<dbReference type="GO" id="GO:0000398">
    <property type="term" value="P:mRNA splicing, via spliceosome"/>
    <property type="evidence" value="ECO:0007669"/>
    <property type="project" value="TreeGrafter"/>
</dbReference>
<evidence type="ECO:0000313" key="3">
    <source>
        <dbReference type="Proteomes" id="UP001374535"/>
    </source>
</evidence>
<dbReference type="EMBL" id="CP144698">
    <property type="protein sequence ID" value="WVZ17657.1"/>
    <property type="molecule type" value="Genomic_DNA"/>
</dbReference>
<reference evidence="2 3" key="1">
    <citation type="journal article" date="2023" name="Life. Sci Alliance">
        <title>Evolutionary insights into 3D genome organization and epigenetic landscape of Vigna mungo.</title>
        <authorList>
            <person name="Junaid A."/>
            <person name="Singh B."/>
            <person name="Bhatia S."/>
        </authorList>
    </citation>
    <scope>NUCLEOTIDE SEQUENCE [LARGE SCALE GENOMIC DNA]</scope>
    <source>
        <strain evidence="2">Urdbean</strain>
    </source>
</reference>
<dbReference type="GO" id="GO:0003723">
    <property type="term" value="F:RNA binding"/>
    <property type="evidence" value="ECO:0007669"/>
    <property type="project" value="TreeGrafter"/>
</dbReference>
<dbReference type="GO" id="GO:0005684">
    <property type="term" value="C:U2-type spliceosomal complex"/>
    <property type="evidence" value="ECO:0007669"/>
    <property type="project" value="TreeGrafter"/>
</dbReference>
<organism evidence="2 3">
    <name type="scientific">Vigna mungo</name>
    <name type="common">Black gram</name>
    <name type="synonym">Phaseolus mungo</name>
    <dbReference type="NCBI Taxonomy" id="3915"/>
    <lineage>
        <taxon>Eukaryota</taxon>
        <taxon>Viridiplantae</taxon>
        <taxon>Streptophyta</taxon>
        <taxon>Embryophyta</taxon>
        <taxon>Tracheophyta</taxon>
        <taxon>Spermatophyta</taxon>
        <taxon>Magnoliopsida</taxon>
        <taxon>eudicotyledons</taxon>
        <taxon>Gunneridae</taxon>
        <taxon>Pentapetalae</taxon>
        <taxon>rosids</taxon>
        <taxon>fabids</taxon>
        <taxon>Fabales</taxon>
        <taxon>Fabaceae</taxon>
        <taxon>Papilionoideae</taxon>
        <taxon>50 kb inversion clade</taxon>
        <taxon>NPAAA clade</taxon>
        <taxon>indigoferoid/millettioid clade</taxon>
        <taxon>Phaseoleae</taxon>
        <taxon>Vigna</taxon>
    </lineage>
</organism>
<dbReference type="Proteomes" id="UP001374535">
    <property type="component" value="Chromosome 3"/>
</dbReference>
<accession>A0AAQ3S522</accession>
<dbReference type="AlphaFoldDB" id="A0AAQ3S522"/>
<sequence length="273" mass="30148">MKRLEQLRARRPYHAISEDGSGWVSLSSKPDDFIDSNIDMSPPRKRKSADLSPGQQLRRNDTPSPDYRTSDLQDISPPRRGRHDSPPQDFSRGSVASDISPPRKNLKNAARTGLPDVSRSRSPEDFSPSPPRRSRHDSPSQDVLRGSVAPDLSPPRRIQKNVARSGFSDSHHHSPQDLSPPRRGRHDSPSQDTLHGSVVSDLSPPRKVQKNVGRLGSSSVSVKVGSHPSLDPDLSPPRKNTKDSSKPASKTGLISGKDISDEIEKKKRDDMLR</sequence>
<protein>
    <submittedName>
        <fullName evidence="2">Uncharacterized protein</fullName>
    </submittedName>
</protein>
<gene>
    <name evidence="2" type="ORF">V8G54_010639</name>
</gene>
<dbReference type="InterPro" id="IPR051112">
    <property type="entry name" value="CWC26_splicing_factor"/>
</dbReference>
<dbReference type="PANTHER" id="PTHR31809">
    <property type="entry name" value="BUD13 HOMOLOG"/>
    <property type="match status" value="1"/>
</dbReference>
<evidence type="ECO:0000313" key="2">
    <source>
        <dbReference type="EMBL" id="WVZ17657.1"/>
    </source>
</evidence>